<keyword evidence="1" id="KW-0812">Transmembrane</keyword>
<accession>A0A5K0U9N5</accession>
<dbReference type="PANTHER" id="PTHR28583">
    <property type="entry name" value="ACID AMIDASE"/>
    <property type="match status" value="1"/>
</dbReference>
<dbReference type="InterPro" id="IPR029130">
    <property type="entry name" value="Acid_ceramidase_N"/>
</dbReference>
<evidence type="ECO:0000313" key="3">
    <source>
        <dbReference type="EMBL" id="VBB18291.1"/>
    </source>
</evidence>
<protein>
    <recommendedName>
        <fullName evidence="2">Acid ceramidase N-terminal domain-containing protein</fullName>
    </recommendedName>
</protein>
<comment type="caution">
    <text evidence="3">The sequence shown here is derived from an EMBL/GenBank/DDBJ whole genome shotgun (WGS) entry which is preliminary data.</text>
</comment>
<dbReference type="PANTHER" id="PTHR28583:SF4">
    <property type="entry name" value="N-ACYLETHANOLAMINE-HYDROLYZING ACID AMIDASE"/>
    <property type="match status" value="1"/>
</dbReference>
<dbReference type="EMBL" id="UPSH01000001">
    <property type="protein sequence ID" value="VBB18291.1"/>
    <property type="molecule type" value="Genomic_DNA"/>
</dbReference>
<feature type="transmembrane region" description="Helical" evidence="1">
    <location>
        <begin position="43"/>
        <end position="63"/>
    </location>
</feature>
<keyword evidence="1" id="KW-0472">Membrane</keyword>
<dbReference type="Proteomes" id="UP000594342">
    <property type="component" value="Unassembled WGS sequence"/>
</dbReference>
<evidence type="ECO:0000313" key="4">
    <source>
        <dbReference type="Proteomes" id="UP000594342"/>
    </source>
</evidence>
<evidence type="ECO:0000256" key="1">
    <source>
        <dbReference type="SAM" id="Phobius"/>
    </source>
</evidence>
<proteinExistence type="predicted"/>
<keyword evidence="4" id="KW-1185">Reference proteome</keyword>
<sequence length="185" mass="21325">MVRRYTVSLNEPAQTRWSHVLQDNKSKLDASMKELDSIVPSGFIFKLVEWILAVCVYLNIVYYSDEIKAISKYTKISVGRLVILQLYYELNAHCTSILTNTDSGVCLTRTMDWDLDLLKDLTIIVDFTKNNQVLFSATTWVGYVGIFTGVKQDVFAVSLNYRRVSNPLYVNLINRDEDYFQTVHT</sequence>
<name>A0A5K0U9N5_9VIRU</name>
<evidence type="ECO:0000259" key="2">
    <source>
        <dbReference type="Pfam" id="PF15508"/>
    </source>
</evidence>
<keyword evidence="1" id="KW-1133">Transmembrane helix</keyword>
<dbReference type="Gene3D" id="3.60.60.10">
    <property type="entry name" value="Penicillin V Acylase, Chain A"/>
    <property type="match status" value="1"/>
</dbReference>
<dbReference type="Pfam" id="PF15508">
    <property type="entry name" value="NAAA-beta"/>
    <property type="match status" value="1"/>
</dbReference>
<dbReference type="GO" id="GO:0016810">
    <property type="term" value="F:hydrolase activity, acting on carbon-nitrogen (but not peptide) bonds"/>
    <property type="evidence" value="ECO:0007669"/>
    <property type="project" value="TreeGrafter"/>
</dbReference>
<feature type="domain" description="Acid ceramidase N-terminal" evidence="2">
    <location>
        <begin position="2"/>
        <end position="53"/>
    </location>
</feature>
<organism evidence="3 4">
    <name type="scientific">Yasminevirus sp. GU-2018</name>
    <dbReference type="NCBI Taxonomy" id="2420051"/>
    <lineage>
        <taxon>Viruses</taxon>
        <taxon>Varidnaviria</taxon>
        <taxon>Bamfordvirae</taxon>
        <taxon>Nucleocytoviricota</taxon>
        <taxon>Megaviricetes</taxon>
        <taxon>Imitervirales</taxon>
        <taxon>Mimiviridae</taxon>
        <taxon>Klosneuvirinae</taxon>
        <taxon>Yasminevirus</taxon>
        <taxon>Yasminevirus saudimassiliense</taxon>
    </lineage>
</organism>
<reference evidence="3 4" key="1">
    <citation type="submission" date="2018-10" db="EMBL/GenBank/DDBJ databases">
        <authorList>
            <consortium name="IHU Genomes"/>
        </authorList>
    </citation>
    <scope>NUCLEOTIDE SEQUENCE [LARGE SCALE GENOMIC DNA]</scope>
    <source>
        <strain evidence="3 4">A1</strain>
    </source>
</reference>
<gene>
    <name evidence="3" type="ORF">YASMINEVIRUS_754</name>
</gene>